<gene>
    <name evidence="3" type="ORF">ACFQJ6_14750</name>
</gene>
<dbReference type="EMBL" id="JBHSZH010000005">
    <property type="protein sequence ID" value="MFC7081169.1"/>
    <property type="molecule type" value="Genomic_DNA"/>
</dbReference>
<dbReference type="AlphaFoldDB" id="A0ABD5WKX2"/>
<dbReference type="PANTHER" id="PTHR43745">
    <property type="entry name" value="NITROREDUCTASE MJ1384-RELATED"/>
    <property type="match status" value="1"/>
</dbReference>
<sequence>MSQEYEPSSFEFVSSYFEQFMEKEFGDGGLAELFHENTKYTDQESLELGESAAMFSNDPSMEYAQAKLKPDYRGKERLDLPDPDELDARIDDVLASRRSQRDQSGEGLSLQELSTLLDHSCGTTGSQRIEPDEDDPFSDVEKPFRAYASGGALYPSEIYLAVVNEGENLDRGLYYYVPEDHALRVLRKPDEDEDFAQSVDDLFATPQDVFDHQSCAVKFLITGAFWRSKAKYGPRGYRFVLQETGHLGQNVLLVAEAMGLAAVPLASFYDDKVNEFLDIDGVDEAVTYTLSIGKSESGDTHE</sequence>
<proteinExistence type="predicted"/>
<dbReference type="Proteomes" id="UP001596407">
    <property type="component" value="Unassembled WGS sequence"/>
</dbReference>
<dbReference type="PANTHER" id="PTHR43745:SF2">
    <property type="entry name" value="NITROREDUCTASE MJ1384-RELATED"/>
    <property type="match status" value="1"/>
</dbReference>
<evidence type="ECO:0000313" key="4">
    <source>
        <dbReference type="Proteomes" id="UP001596407"/>
    </source>
</evidence>
<dbReference type="InterPro" id="IPR000415">
    <property type="entry name" value="Nitroreductase-like"/>
</dbReference>
<accession>A0ABD5WKX2</accession>
<comment type="caution">
    <text evidence="3">The sequence shown here is derived from an EMBL/GenBank/DDBJ whole genome shotgun (WGS) entry which is preliminary data.</text>
</comment>
<dbReference type="InterPro" id="IPR029479">
    <property type="entry name" value="Nitroreductase"/>
</dbReference>
<dbReference type="SUPFAM" id="SSF55469">
    <property type="entry name" value="FMN-dependent nitroreductase-like"/>
    <property type="match status" value="1"/>
</dbReference>
<protein>
    <submittedName>
        <fullName evidence="3">SagB/ThcOx family dehydrogenase</fullName>
    </submittedName>
</protein>
<organism evidence="3 4">
    <name type="scientific">Halorussus caseinilyticus</name>
    <dbReference type="NCBI Taxonomy" id="3034025"/>
    <lineage>
        <taxon>Archaea</taxon>
        <taxon>Methanobacteriati</taxon>
        <taxon>Methanobacteriota</taxon>
        <taxon>Stenosarchaea group</taxon>
        <taxon>Halobacteria</taxon>
        <taxon>Halobacteriales</taxon>
        <taxon>Haladaptataceae</taxon>
        <taxon>Halorussus</taxon>
    </lineage>
</organism>
<dbReference type="Gene3D" id="3.40.109.10">
    <property type="entry name" value="NADH Oxidase"/>
    <property type="match status" value="1"/>
</dbReference>
<dbReference type="Pfam" id="PF00881">
    <property type="entry name" value="Nitroreductase"/>
    <property type="match status" value="1"/>
</dbReference>
<dbReference type="CDD" id="cd02142">
    <property type="entry name" value="McbC_SagB-like_oxidoreductase"/>
    <property type="match status" value="1"/>
</dbReference>
<feature type="region of interest" description="Disordered" evidence="1">
    <location>
        <begin position="121"/>
        <end position="140"/>
    </location>
</feature>
<dbReference type="NCBIfam" id="TIGR03605">
    <property type="entry name" value="antibiot_sagB"/>
    <property type="match status" value="1"/>
</dbReference>
<evidence type="ECO:0000256" key="1">
    <source>
        <dbReference type="SAM" id="MobiDB-lite"/>
    </source>
</evidence>
<evidence type="ECO:0000259" key="2">
    <source>
        <dbReference type="Pfam" id="PF00881"/>
    </source>
</evidence>
<keyword evidence="4" id="KW-1185">Reference proteome</keyword>
<reference evidence="3 4" key="1">
    <citation type="journal article" date="2019" name="Int. J. Syst. Evol. Microbiol.">
        <title>The Global Catalogue of Microorganisms (GCM) 10K type strain sequencing project: providing services to taxonomists for standard genome sequencing and annotation.</title>
        <authorList>
            <consortium name="The Broad Institute Genomics Platform"/>
            <consortium name="The Broad Institute Genome Sequencing Center for Infectious Disease"/>
            <person name="Wu L."/>
            <person name="Ma J."/>
        </authorList>
    </citation>
    <scope>NUCLEOTIDE SEQUENCE [LARGE SCALE GENOMIC DNA]</scope>
    <source>
        <strain evidence="3 4">DT72</strain>
    </source>
</reference>
<name>A0ABD5WKX2_9EURY</name>
<dbReference type="RefSeq" id="WP_382209953.1">
    <property type="nucleotide sequence ID" value="NZ_JBHSZH010000005.1"/>
</dbReference>
<feature type="domain" description="Nitroreductase" evidence="2">
    <location>
        <begin position="95"/>
        <end position="294"/>
    </location>
</feature>
<dbReference type="InterPro" id="IPR052544">
    <property type="entry name" value="Bacteriocin_Proc_Enz"/>
</dbReference>
<evidence type="ECO:0000313" key="3">
    <source>
        <dbReference type="EMBL" id="MFC7081169.1"/>
    </source>
</evidence>
<dbReference type="InterPro" id="IPR020051">
    <property type="entry name" value="SagB-type_dehydrogenase"/>
</dbReference>